<reference evidence="5 6" key="1">
    <citation type="submission" date="2017-03" db="EMBL/GenBank/DDBJ databases">
        <authorList>
            <person name="Afonso C.L."/>
            <person name="Miller P.J."/>
            <person name="Scott M.A."/>
            <person name="Spackman E."/>
            <person name="Goraichik I."/>
            <person name="Dimitrov K.M."/>
            <person name="Suarez D.L."/>
            <person name="Swayne D.E."/>
        </authorList>
    </citation>
    <scope>NUCLEOTIDE SEQUENCE [LARGE SCALE GENOMIC DNA]</scope>
    <source>
        <strain evidence="5 6">CECT 7639</strain>
    </source>
</reference>
<keyword evidence="6" id="KW-1185">Reference proteome</keyword>
<dbReference type="SUPFAM" id="SSF56300">
    <property type="entry name" value="Metallo-dependent phosphatases"/>
    <property type="match status" value="1"/>
</dbReference>
<dbReference type="PANTHER" id="PTHR11575">
    <property type="entry name" value="5'-NUCLEOTIDASE-RELATED"/>
    <property type="match status" value="1"/>
</dbReference>
<accession>A0A1Y5RF90</accession>
<keyword evidence="2" id="KW-0547">Nucleotide-binding</keyword>
<evidence type="ECO:0000259" key="3">
    <source>
        <dbReference type="Pfam" id="PF00149"/>
    </source>
</evidence>
<evidence type="ECO:0000256" key="2">
    <source>
        <dbReference type="RuleBase" id="RU362119"/>
    </source>
</evidence>
<proteinExistence type="inferred from homology"/>
<protein>
    <submittedName>
        <fullName evidence="5">Trifunctional nucleotide phosphoesterase protein YfkN</fullName>
    </submittedName>
</protein>
<dbReference type="InterPro" id="IPR004843">
    <property type="entry name" value="Calcineurin-like_PHP"/>
</dbReference>
<dbReference type="NCBIfam" id="NF006938">
    <property type="entry name" value="PRK09420.1"/>
    <property type="match status" value="1"/>
</dbReference>
<evidence type="ECO:0000256" key="1">
    <source>
        <dbReference type="ARBA" id="ARBA00022729"/>
    </source>
</evidence>
<dbReference type="GO" id="GO:0009166">
    <property type="term" value="P:nucleotide catabolic process"/>
    <property type="evidence" value="ECO:0007669"/>
    <property type="project" value="InterPro"/>
</dbReference>
<dbReference type="EMBL" id="FWFO01000001">
    <property type="protein sequence ID" value="SLN15886.1"/>
    <property type="molecule type" value="Genomic_DNA"/>
</dbReference>
<dbReference type="Pfam" id="PF02872">
    <property type="entry name" value="5_nucleotid_C"/>
    <property type="match status" value="1"/>
</dbReference>
<dbReference type="PANTHER" id="PTHR11575:SF6">
    <property type="entry name" value="2',3'-CYCLIC-NUCLEOTIDE 2'-PHOSPHODIESTERASE_3'-NUCLEOTIDASE"/>
    <property type="match status" value="1"/>
</dbReference>
<dbReference type="GO" id="GO:0016787">
    <property type="term" value="F:hydrolase activity"/>
    <property type="evidence" value="ECO:0007669"/>
    <property type="project" value="UniProtKB-KW"/>
</dbReference>
<comment type="similarity">
    <text evidence="2">Belongs to the 5'-nucleotidase family.</text>
</comment>
<dbReference type="RefSeq" id="WP_085794016.1">
    <property type="nucleotide sequence ID" value="NZ_FWFO01000001.1"/>
</dbReference>
<dbReference type="Pfam" id="PF00149">
    <property type="entry name" value="Metallophos"/>
    <property type="match status" value="1"/>
</dbReference>
<evidence type="ECO:0000313" key="6">
    <source>
        <dbReference type="Proteomes" id="UP000193077"/>
    </source>
</evidence>
<dbReference type="InterPro" id="IPR008334">
    <property type="entry name" value="5'-Nucleotdase_C"/>
</dbReference>
<evidence type="ECO:0000259" key="4">
    <source>
        <dbReference type="Pfam" id="PF02872"/>
    </source>
</evidence>
<evidence type="ECO:0000313" key="5">
    <source>
        <dbReference type="EMBL" id="SLN15886.1"/>
    </source>
</evidence>
<dbReference type="AlphaFoldDB" id="A0A1Y5RF90"/>
<dbReference type="Gene3D" id="3.60.21.10">
    <property type="match status" value="1"/>
</dbReference>
<name>A0A1Y5RF90_9RHOB</name>
<dbReference type="InterPro" id="IPR029052">
    <property type="entry name" value="Metallo-depent_PP-like"/>
</dbReference>
<dbReference type="OrthoDB" id="9803927at2"/>
<dbReference type="InterPro" id="IPR036907">
    <property type="entry name" value="5'-Nucleotdase_C_sf"/>
</dbReference>
<sequence>MTADQRTSTTLADACPAGQAARLRILATSDLHMNLGSFDYYSDRPDPTVGLTRVASLIKAARRDAQDALVVLFDNGDSIQGTPIGDLAVRESQVRHPLMTAFEALAYDAIGLGNHDFNFGLETLNRVLDDAACPVVCSNVRPIDNTSVGWRPSLILERSVSAGGQDWPIRIGVLSVLPPQTLDWDTHFLRDRVRIEDIVETGRKTAQDLRRQGCHVVVALAHTGLTSNGAGELVENAAIPLAKSAEVDALITGHTHLHLPGAAHKGLAGVDAERGRIHGKPSVMPGSAGSHLGIIDLDIMADGEGGWRVTSSQSALAPISQPAETGKITSLASEDAMLEQLFQPQHFRTRHEMQEPVGEISEPLHSYFTFFAQDRGLALVAAAQAAALRAYQSSTSARDLPLLSAAAPSKFGGRAGPLRYTDVPAGTISMRHVADLHVFPNELSAVIATGAQIRDWLEMSAGVFNRIVPGTNHMPLRDHEHPGHNFDVIHGLTYEVDITTPARFNPAGEVLNPAHGRIHNLRHAGRKVEDNQRFAVALPNYRANGGGNFAALRTAQPIPVPSHRIQQLIRDYVAGNLPPEPQLTQPSWRLAPVENTHVLETTGPAARAHLSELPKGLIQDRGLDAESFLHLSIAL</sequence>
<dbReference type="InterPro" id="IPR006179">
    <property type="entry name" value="5_nucleotidase/apyrase"/>
</dbReference>
<keyword evidence="1" id="KW-0732">Signal</keyword>
<keyword evidence="2" id="KW-0378">Hydrolase</keyword>
<organism evidence="5 6">
    <name type="scientific">Falsiruegeria litorea R37</name>
    <dbReference type="NCBI Taxonomy" id="1200284"/>
    <lineage>
        <taxon>Bacteria</taxon>
        <taxon>Pseudomonadati</taxon>
        <taxon>Pseudomonadota</taxon>
        <taxon>Alphaproteobacteria</taxon>
        <taxon>Rhodobacterales</taxon>
        <taxon>Roseobacteraceae</taxon>
        <taxon>Falsiruegeria</taxon>
    </lineage>
</organism>
<dbReference type="GO" id="GO:0030288">
    <property type="term" value="C:outer membrane-bounded periplasmic space"/>
    <property type="evidence" value="ECO:0007669"/>
    <property type="project" value="TreeGrafter"/>
</dbReference>
<gene>
    <name evidence="5" type="primary">yfkN_1</name>
    <name evidence="5" type="ORF">TRL7639_00275</name>
</gene>
<dbReference type="GO" id="GO:0000166">
    <property type="term" value="F:nucleotide binding"/>
    <property type="evidence" value="ECO:0007669"/>
    <property type="project" value="UniProtKB-KW"/>
</dbReference>
<dbReference type="Gene3D" id="3.90.780.10">
    <property type="entry name" value="5'-Nucleotidase, C-terminal domain"/>
    <property type="match status" value="1"/>
</dbReference>
<feature type="domain" description="5'-Nucleotidase C-terminal" evidence="4">
    <location>
        <begin position="415"/>
        <end position="552"/>
    </location>
</feature>
<dbReference type="Proteomes" id="UP000193077">
    <property type="component" value="Unassembled WGS sequence"/>
</dbReference>
<dbReference type="PRINTS" id="PR01607">
    <property type="entry name" value="APYRASEFAMLY"/>
</dbReference>
<feature type="domain" description="Calcineurin-like phosphoesterase" evidence="3">
    <location>
        <begin position="23"/>
        <end position="256"/>
    </location>
</feature>
<dbReference type="SUPFAM" id="SSF55816">
    <property type="entry name" value="5'-nucleotidase (syn. UDP-sugar hydrolase), C-terminal domain"/>
    <property type="match status" value="1"/>
</dbReference>